<keyword evidence="5" id="KW-0285">Flavoprotein</keyword>
<feature type="chain" id="PRO_5043730196" description="FAD-binding PCMH-type domain-containing protein" evidence="9">
    <location>
        <begin position="20"/>
        <end position="539"/>
    </location>
</feature>
<dbReference type="Pfam" id="PF08031">
    <property type="entry name" value="BBE"/>
    <property type="match status" value="1"/>
</dbReference>
<dbReference type="Gene3D" id="3.30.465.10">
    <property type="match status" value="1"/>
</dbReference>
<dbReference type="InterPro" id="IPR012951">
    <property type="entry name" value="BBE"/>
</dbReference>
<dbReference type="PROSITE" id="PS51387">
    <property type="entry name" value="FAD_PCMH"/>
    <property type="match status" value="1"/>
</dbReference>
<dbReference type="InterPro" id="IPR036318">
    <property type="entry name" value="FAD-bd_PCMH-like_sf"/>
</dbReference>
<dbReference type="AlphaFoldDB" id="A0AAV3RJL7"/>
<comment type="pathway">
    <text evidence="2">Alkaloid biosynthesis.</text>
</comment>
<evidence type="ECO:0000256" key="6">
    <source>
        <dbReference type="ARBA" id="ARBA00022729"/>
    </source>
</evidence>
<evidence type="ECO:0000256" key="3">
    <source>
        <dbReference type="ARBA" id="ARBA00005466"/>
    </source>
</evidence>
<evidence type="ECO:0000313" key="12">
    <source>
        <dbReference type="Proteomes" id="UP001454036"/>
    </source>
</evidence>
<dbReference type="InterPro" id="IPR016167">
    <property type="entry name" value="FAD-bd_PCMH_sub1"/>
</dbReference>
<evidence type="ECO:0000256" key="7">
    <source>
        <dbReference type="ARBA" id="ARBA00022827"/>
    </source>
</evidence>
<dbReference type="Gene3D" id="3.30.43.10">
    <property type="entry name" value="Uridine Diphospho-n-acetylenolpyruvylglucosamine Reductase, domain 2"/>
    <property type="match status" value="1"/>
</dbReference>
<evidence type="ECO:0000256" key="5">
    <source>
        <dbReference type="ARBA" id="ARBA00022630"/>
    </source>
</evidence>
<evidence type="ECO:0000256" key="9">
    <source>
        <dbReference type="SAM" id="SignalP"/>
    </source>
</evidence>
<dbReference type="InterPro" id="IPR016169">
    <property type="entry name" value="FAD-bd_PCMH_sub2"/>
</dbReference>
<keyword evidence="12" id="KW-1185">Reference proteome</keyword>
<keyword evidence="4" id="KW-0017">Alkaloid metabolism</keyword>
<evidence type="ECO:0000259" key="10">
    <source>
        <dbReference type="PROSITE" id="PS51387"/>
    </source>
</evidence>
<comment type="cofactor">
    <cofactor evidence="1">
        <name>FAD</name>
        <dbReference type="ChEBI" id="CHEBI:57692"/>
    </cofactor>
</comment>
<dbReference type="Gene3D" id="3.40.462.20">
    <property type="match status" value="1"/>
</dbReference>
<proteinExistence type="inferred from homology"/>
<evidence type="ECO:0000313" key="11">
    <source>
        <dbReference type="EMBL" id="GAA0176440.1"/>
    </source>
</evidence>
<evidence type="ECO:0000256" key="8">
    <source>
        <dbReference type="ARBA" id="ARBA00023180"/>
    </source>
</evidence>
<evidence type="ECO:0000256" key="2">
    <source>
        <dbReference type="ARBA" id="ARBA00004913"/>
    </source>
</evidence>
<comment type="caution">
    <text evidence="11">The sequence shown here is derived from an EMBL/GenBank/DDBJ whole genome shotgun (WGS) entry which is preliminary data.</text>
</comment>
<keyword evidence="8" id="KW-0325">Glycoprotein</keyword>
<dbReference type="EMBL" id="BAABME010010135">
    <property type="protein sequence ID" value="GAA0176440.1"/>
    <property type="molecule type" value="Genomic_DNA"/>
</dbReference>
<keyword evidence="6 9" id="KW-0732">Signal</keyword>
<dbReference type="InterPro" id="IPR016166">
    <property type="entry name" value="FAD-bd_PCMH"/>
</dbReference>
<dbReference type="Pfam" id="PF01565">
    <property type="entry name" value="FAD_binding_4"/>
    <property type="match status" value="1"/>
</dbReference>
<protein>
    <recommendedName>
        <fullName evidence="10">FAD-binding PCMH-type domain-containing protein</fullName>
    </recommendedName>
</protein>
<dbReference type="SUPFAM" id="SSF56176">
    <property type="entry name" value="FAD-binding/transporter-associated domain-like"/>
    <property type="match status" value="1"/>
</dbReference>
<gene>
    <name evidence="11" type="ORF">LIER_29432</name>
</gene>
<dbReference type="Proteomes" id="UP001454036">
    <property type="component" value="Unassembled WGS sequence"/>
</dbReference>
<dbReference type="GO" id="GO:0016491">
    <property type="term" value="F:oxidoreductase activity"/>
    <property type="evidence" value="ECO:0007669"/>
    <property type="project" value="InterPro"/>
</dbReference>
<organism evidence="11 12">
    <name type="scientific">Lithospermum erythrorhizon</name>
    <name type="common">Purple gromwell</name>
    <name type="synonym">Lithospermum officinale var. erythrorhizon</name>
    <dbReference type="NCBI Taxonomy" id="34254"/>
    <lineage>
        <taxon>Eukaryota</taxon>
        <taxon>Viridiplantae</taxon>
        <taxon>Streptophyta</taxon>
        <taxon>Embryophyta</taxon>
        <taxon>Tracheophyta</taxon>
        <taxon>Spermatophyta</taxon>
        <taxon>Magnoliopsida</taxon>
        <taxon>eudicotyledons</taxon>
        <taxon>Gunneridae</taxon>
        <taxon>Pentapetalae</taxon>
        <taxon>asterids</taxon>
        <taxon>lamiids</taxon>
        <taxon>Boraginales</taxon>
        <taxon>Boraginaceae</taxon>
        <taxon>Boraginoideae</taxon>
        <taxon>Lithospermeae</taxon>
        <taxon>Lithospermum</taxon>
    </lineage>
</organism>
<feature type="domain" description="FAD-binding PCMH-type" evidence="10">
    <location>
        <begin position="78"/>
        <end position="252"/>
    </location>
</feature>
<name>A0AAV3RJL7_LITER</name>
<comment type="similarity">
    <text evidence="3">Belongs to the oxygen-dependent FAD-linked oxidoreductase family.</text>
</comment>
<accession>A0AAV3RJL7</accession>
<feature type="signal peptide" evidence="9">
    <location>
        <begin position="1"/>
        <end position="19"/>
    </location>
</feature>
<sequence length="539" mass="59873">MVNLSISLLFIFFTLFSSSSLLARATSSGSPDTQSFLQCLSLRNNTFIPNNITYTQNDSSYSTVLNSGIFNLRFASPSTPKPLVVITPIDESQVPPVVECSKEHGLQIRIRSGGHDYEGASSVSQLPFVILDLLNLRSIDIDVESGTAWVQSGAIIGELYYRIAEASPTLAFPAGVCPTLGIGGHFAGGAYGTLLRKHGLGADHIIDAHVVDANGRILDRESMGEDLFWALRGGGGASFGVILSWKVNLVPVPETVTVFSVQRTLQQNGTELLHHWQSIAHDFHEDLFVRVIFSRIGSVETGNATIGVTFNSLFLGGVDRLLSMMQESFPELGLVREDCEEMSWVESTLYFNGFPTQPLDFLLNRTALDKRYFKAKSDYVTQPIPLAAFEGIWNLLYEEEAAGAVVIFAPYGGRMNEISKSAIPFPHRAGNLYSIQHLVYWNAEDNAESEKYITWMRKLYRYFGAYVSKSPRAAYINYKDYDLGQNNLGNTSFAKASIWGTDYFNGNFKRLAQVKAVVDPGNFFRNEQSIPPLYYNRKN</sequence>
<reference evidence="11 12" key="1">
    <citation type="submission" date="2024-01" db="EMBL/GenBank/DDBJ databases">
        <title>The complete chloroplast genome sequence of Lithospermum erythrorhizon: insights into the phylogenetic relationship among Boraginaceae species and the maternal lineages of purple gromwells.</title>
        <authorList>
            <person name="Okada T."/>
            <person name="Watanabe K."/>
        </authorList>
    </citation>
    <scope>NUCLEOTIDE SEQUENCE [LARGE SCALE GENOMIC DNA]</scope>
</reference>
<dbReference type="PANTHER" id="PTHR32448">
    <property type="entry name" value="OS08G0158400 PROTEIN"/>
    <property type="match status" value="1"/>
</dbReference>
<evidence type="ECO:0000256" key="4">
    <source>
        <dbReference type="ARBA" id="ARBA00022589"/>
    </source>
</evidence>
<evidence type="ECO:0000256" key="1">
    <source>
        <dbReference type="ARBA" id="ARBA00001974"/>
    </source>
</evidence>
<dbReference type="GO" id="GO:0071949">
    <property type="term" value="F:FAD binding"/>
    <property type="evidence" value="ECO:0007669"/>
    <property type="project" value="InterPro"/>
</dbReference>
<keyword evidence="7" id="KW-0274">FAD</keyword>
<dbReference type="InterPro" id="IPR006094">
    <property type="entry name" value="Oxid_FAD_bind_N"/>
</dbReference>